<dbReference type="EMBL" id="BQFW01000014">
    <property type="protein sequence ID" value="GJJ77767.1"/>
    <property type="molecule type" value="Genomic_DNA"/>
</dbReference>
<reference evidence="2" key="1">
    <citation type="submission" date="2021-11" db="EMBL/GenBank/DDBJ databases">
        <authorList>
            <person name="Herlambang A."/>
            <person name="Guo Y."/>
            <person name="Takashima Y."/>
            <person name="Nishizawa T."/>
        </authorList>
    </citation>
    <scope>NUCLEOTIDE SEQUENCE</scope>
    <source>
        <strain evidence="2">E1425</strain>
    </source>
</reference>
<keyword evidence="1" id="KW-0472">Membrane</keyword>
<feature type="transmembrane region" description="Helical" evidence="1">
    <location>
        <begin position="167"/>
        <end position="187"/>
    </location>
</feature>
<protein>
    <submittedName>
        <fullName evidence="2">Uncharacterized protein</fullName>
    </submittedName>
</protein>
<accession>A0A9P3M112</accession>
<comment type="caution">
    <text evidence="2">The sequence shown here is derived from an EMBL/GenBank/DDBJ whole genome shotgun (WGS) entry which is preliminary data.</text>
</comment>
<sequence>MTRSKSSSYKPVFYLCTFLSVVGCVCLILDITELALAVQAGSSLSPLTFILLLCPDIWFAGRYLAHRKTAASGTTFTKTSYTQPRTVHNRTSRIAFSIIIVALALVAPVLEITGFLLEINSARVDQKVDLRPFATDIFFCSGPPASLLAESGYGQLLSQCRLQRARFMFVLILILAALVEVVCYWRTDIGTVEWVNNGHREDMDKSVELAQV</sequence>
<feature type="transmembrane region" description="Helical" evidence="1">
    <location>
        <begin position="12"/>
        <end position="38"/>
    </location>
</feature>
<organism evidence="2 3">
    <name type="scientific">Entomortierella parvispora</name>
    <dbReference type="NCBI Taxonomy" id="205924"/>
    <lineage>
        <taxon>Eukaryota</taxon>
        <taxon>Fungi</taxon>
        <taxon>Fungi incertae sedis</taxon>
        <taxon>Mucoromycota</taxon>
        <taxon>Mortierellomycotina</taxon>
        <taxon>Mortierellomycetes</taxon>
        <taxon>Mortierellales</taxon>
        <taxon>Mortierellaceae</taxon>
        <taxon>Entomortierella</taxon>
    </lineage>
</organism>
<dbReference type="PROSITE" id="PS51257">
    <property type="entry name" value="PROKAR_LIPOPROTEIN"/>
    <property type="match status" value="1"/>
</dbReference>
<keyword evidence="1" id="KW-1133">Transmembrane helix</keyword>
<keyword evidence="1" id="KW-0812">Transmembrane</keyword>
<proteinExistence type="predicted"/>
<evidence type="ECO:0000313" key="3">
    <source>
        <dbReference type="Proteomes" id="UP000827284"/>
    </source>
</evidence>
<dbReference type="Proteomes" id="UP000827284">
    <property type="component" value="Unassembled WGS sequence"/>
</dbReference>
<evidence type="ECO:0000313" key="2">
    <source>
        <dbReference type="EMBL" id="GJJ77767.1"/>
    </source>
</evidence>
<dbReference type="AlphaFoldDB" id="A0A9P3M112"/>
<gene>
    <name evidence="2" type="ORF">EMPS_10126</name>
</gene>
<evidence type="ECO:0000256" key="1">
    <source>
        <dbReference type="SAM" id="Phobius"/>
    </source>
</evidence>
<keyword evidence="3" id="KW-1185">Reference proteome</keyword>
<reference evidence="2" key="2">
    <citation type="journal article" date="2022" name="Microbiol. Resour. Announc.">
        <title>Whole-Genome Sequence of Entomortierella parvispora E1425, a Mucoromycotan Fungus Associated with Burkholderiaceae-Related Endosymbiotic Bacteria.</title>
        <authorList>
            <person name="Herlambang A."/>
            <person name="Guo Y."/>
            <person name="Takashima Y."/>
            <person name="Narisawa K."/>
            <person name="Ohta H."/>
            <person name="Nishizawa T."/>
        </authorList>
    </citation>
    <scope>NUCLEOTIDE SEQUENCE</scope>
    <source>
        <strain evidence="2">E1425</strain>
    </source>
</reference>
<feature type="transmembrane region" description="Helical" evidence="1">
    <location>
        <begin position="94"/>
        <end position="117"/>
    </location>
</feature>
<name>A0A9P3M112_9FUNG</name>